<keyword evidence="7" id="KW-0597">Phosphoprotein</keyword>
<evidence type="ECO:0000256" key="1">
    <source>
        <dbReference type="ARBA" id="ARBA00004651"/>
    </source>
</evidence>
<dbReference type="InterPro" id="IPR050429">
    <property type="entry name" value="PTS_Glucose_EIICBA"/>
</dbReference>
<dbReference type="KEGG" id="bak:BAKON_358"/>
<dbReference type="InterPro" id="IPR036878">
    <property type="entry name" value="Glu_permease_IIB"/>
</dbReference>
<accession>G2LN65</accession>
<evidence type="ECO:0000259" key="20">
    <source>
        <dbReference type="PROSITE" id="PS51098"/>
    </source>
</evidence>
<keyword evidence="8" id="KW-0762">Sugar transport</keyword>
<dbReference type="PROSITE" id="PS01035">
    <property type="entry name" value="PTS_EIIB_TYPE_1_CYS"/>
    <property type="match status" value="1"/>
</dbReference>
<dbReference type="SUPFAM" id="SSF55604">
    <property type="entry name" value="Glucose permease domain IIB"/>
    <property type="match status" value="1"/>
</dbReference>
<feature type="transmembrane region" description="Helical" evidence="19">
    <location>
        <begin position="77"/>
        <end position="101"/>
    </location>
</feature>
<dbReference type="PROSITE" id="PS51103">
    <property type="entry name" value="PTS_EIIC_TYPE_1"/>
    <property type="match status" value="1"/>
</dbReference>
<feature type="domain" description="PTS EIIB type-1" evidence="20">
    <location>
        <begin position="399"/>
        <end position="479"/>
    </location>
</feature>
<evidence type="ECO:0000256" key="4">
    <source>
        <dbReference type="ARBA" id="ARBA00022448"/>
    </source>
</evidence>
<gene>
    <name evidence="22" type="primary">ptsG</name>
    <name evidence="22" type="ORF">BAKON_358</name>
</gene>
<dbReference type="GO" id="GO:0005886">
    <property type="term" value="C:plasma membrane"/>
    <property type="evidence" value="ECO:0007669"/>
    <property type="project" value="UniProtKB-SubCell"/>
</dbReference>
<evidence type="ECO:0000256" key="6">
    <source>
        <dbReference type="ARBA" id="ARBA00022519"/>
    </source>
</evidence>
<keyword evidence="14 19" id="KW-0472">Membrane</keyword>
<dbReference type="GO" id="GO:0016301">
    <property type="term" value="F:kinase activity"/>
    <property type="evidence" value="ECO:0007669"/>
    <property type="project" value="UniProtKB-KW"/>
</dbReference>
<evidence type="ECO:0000256" key="7">
    <source>
        <dbReference type="ARBA" id="ARBA00022553"/>
    </source>
</evidence>
<dbReference type="InterPro" id="IPR001996">
    <property type="entry name" value="PTS_IIB_1"/>
</dbReference>
<dbReference type="Pfam" id="PF00367">
    <property type="entry name" value="PTS_EIIB"/>
    <property type="match status" value="1"/>
</dbReference>
<dbReference type="NCBIfam" id="TIGR00826">
    <property type="entry name" value="EIIB_glc"/>
    <property type="match status" value="1"/>
</dbReference>
<keyword evidence="10" id="KW-0598">Phosphotransferase system</keyword>
<dbReference type="PANTHER" id="PTHR30009">
    <property type="entry name" value="CYTOCHROME C-TYPE SYNTHESIS PROTEIN AND PTS TRANSMEMBRANE COMPONENT"/>
    <property type="match status" value="1"/>
</dbReference>
<feature type="domain" description="PTS EIIC type-1" evidence="21">
    <location>
        <begin position="3"/>
        <end position="388"/>
    </location>
</feature>
<keyword evidence="12" id="KW-0418">Kinase</keyword>
<evidence type="ECO:0000313" key="22">
    <source>
        <dbReference type="EMBL" id="AEO08703.1"/>
    </source>
</evidence>
<evidence type="ECO:0000256" key="14">
    <source>
        <dbReference type="ARBA" id="ARBA00023136"/>
    </source>
</evidence>
<dbReference type="STRING" id="1005090.BAKON_358"/>
<sequence>MFKNVFANLQKVGKSLMLPVSVLPIAGILLGIGSAHFSLLPEILSQIMAQTGGSVFSNMPLIFAIGVALGFTKNDGVAALAAVVSYGILIQTLIAVEPVILNTTIDIIKDKHLCDTGILGGIIAGAISAYMFNKFYRIQLPEYLGFFAGKRFVPIISGLSSILIGLILSIIWPPIGQGIKVFSQWAAYQNPVLAFALYGLVERALVPFGLHHIWNVPFQMQIGEYTNSIGQVFHGDIARYMAGDATAGNLSGGFIFKMYGLPGAALAIWHSAKKENKTKIGSIMISAALTAFLTGITEPIEFSFIIVAPILYILHAFLAGLSFPLCIFLDMRAGTSFSHGFIDFIVLSGNSHHIFLFPIIGILYGLLYYILFYFLIINFNLNTPGREDIKSNILEKNNSEIAPYIITALGGKNNIKNLDACITRLRITVLEVSKVNQKDLKNIGAAGVIISGSGIQVVFGTRSENIKTAIDEHMKNKEC</sequence>
<dbReference type="HOGENOM" id="CLU_012312_1_0_6"/>
<protein>
    <recommendedName>
        <fullName evidence="3">PTS system glucose-specific EIICB component</fullName>
        <ecNumber evidence="2">2.7.1.199</ecNumber>
    </recommendedName>
    <alternativeName>
        <fullName evidence="15">EIICB-Glc</fullName>
    </alternativeName>
</protein>
<dbReference type="EC" id="2.7.1.199" evidence="2"/>
<feature type="transmembrane region" description="Helical" evidence="19">
    <location>
        <begin position="113"/>
        <end position="132"/>
    </location>
</feature>
<dbReference type="GO" id="GO:0090564">
    <property type="term" value="F:protein-phosphocysteine-glucose phosphotransferase system transporter activity"/>
    <property type="evidence" value="ECO:0007669"/>
    <property type="project" value="TreeGrafter"/>
</dbReference>
<name>G2LN65_9GAMM</name>
<evidence type="ECO:0000256" key="17">
    <source>
        <dbReference type="ARBA" id="ARBA00047336"/>
    </source>
</evidence>
<dbReference type="InterPro" id="IPR003352">
    <property type="entry name" value="PTS_EIIC"/>
</dbReference>
<dbReference type="PANTHER" id="PTHR30009:SF20">
    <property type="entry name" value="PTS SYSTEM GLUCOSE-SPECIFIC EIICB COMPONENT-RELATED"/>
    <property type="match status" value="1"/>
</dbReference>
<dbReference type="GO" id="GO:0055056">
    <property type="term" value="F:D-glucose transmembrane transporter activity"/>
    <property type="evidence" value="ECO:0007669"/>
    <property type="project" value="InterPro"/>
</dbReference>
<dbReference type="InterPro" id="IPR018113">
    <property type="entry name" value="PTrfase_EIIB_Cys"/>
</dbReference>
<evidence type="ECO:0000256" key="18">
    <source>
        <dbReference type="PROSITE-ProRule" id="PRU00421"/>
    </source>
</evidence>
<dbReference type="GO" id="GO:0009401">
    <property type="term" value="P:phosphoenolpyruvate-dependent sugar phosphotransferase system"/>
    <property type="evidence" value="ECO:0007669"/>
    <property type="project" value="UniProtKB-KW"/>
</dbReference>
<keyword evidence="11 19" id="KW-0812">Transmembrane</keyword>
<dbReference type="NCBIfam" id="TIGR02002">
    <property type="entry name" value="PTS-II-BC-glcB"/>
    <property type="match status" value="1"/>
</dbReference>
<evidence type="ECO:0000256" key="2">
    <source>
        <dbReference type="ARBA" id="ARBA00011910"/>
    </source>
</evidence>
<feature type="transmembrane region" description="Helical" evidence="19">
    <location>
        <begin position="302"/>
        <end position="329"/>
    </location>
</feature>
<evidence type="ECO:0000256" key="3">
    <source>
        <dbReference type="ARBA" id="ARBA00021468"/>
    </source>
</evidence>
<evidence type="ECO:0000256" key="11">
    <source>
        <dbReference type="ARBA" id="ARBA00022692"/>
    </source>
</evidence>
<dbReference type="AlphaFoldDB" id="G2LN65"/>
<evidence type="ECO:0000256" key="10">
    <source>
        <dbReference type="ARBA" id="ARBA00022683"/>
    </source>
</evidence>
<dbReference type="FunFam" id="3.30.1360.60:FF:000001">
    <property type="entry name" value="PTS system glucose-specific IIBC component PtsG"/>
    <property type="match status" value="1"/>
</dbReference>
<dbReference type="RefSeq" id="WP_014499503.1">
    <property type="nucleotide sequence ID" value="NC_017256.1"/>
</dbReference>
<dbReference type="eggNOG" id="COG1264">
    <property type="taxonomic scope" value="Bacteria"/>
</dbReference>
<keyword evidence="6" id="KW-0997">Cell inner membrane</keyword>
<dbReference type="Pfam" id="PF02378">
    <property type="entry name" value="PTS_EIIC"/>
    <property type="match status" value="1"/>
</dbReference>
<evidence type="ECO:0000256" key="12">
    <source>
        <dbReference type="ARBA" id="ARBA00022777"/>
    </source>
</evidence>
<dbReference type="EMBL" id="CP002645">
    <property type="protein sequence ID" value="AEO08703.1"/>
    <property type="molecule type" value="Genomic_DNA"/>
</dbReference>
<feature type="active site" description="Phosphocysteine intermediate; for EIIB activity" evidence="18">
    <location>
        <position position="421"/>
    </location>
</feature>
<dbReference type="GO" id="GO:1904659">
    <property type="term" value="P:D-glucose transmembrane transport"/>
    <property type="evidence" value="ECO:0007669"/>
    <property type="project" value="InterPro"/>
</dbReference>
<evidence type="ECO:0000256" key="16">
    <source>
        <dbReference type="ARBA" id="ARBA00037252"/>
    </source>
</evidence>
<evidence type="ECO:0000256" key="9">
    <source>
        <dbReference type="ARBA" id="ARBA00022679"/>
    </source>
</evidence>
<feature type="transmembrane region" description="Helical" evidence="19">
    <location>
        <begin position="280"/>
        <end position="296"/>
    </location>
</feature>
<dbReference type="CDD" id="cd00212">
    <property type="entry name" value="PTS_IIB_glc"/>
    <property type="match status" value="1"/>
</dbReference>
<dbReference type="PROSITE" id="PS51098">
    <property type="entry name" value="PTS_EIIB_TYPE_1"/>
    <property type="match status" value="1"/>
</dbReference>
<dbReference type="InterPro" id="IPR011299">
    <property type="entry name" value="PTS_IIBC_glc"/>
</dbReference>
<dbReference type="Gene3D" id="3.30.1360.60">
    <property type="entry name" value="Glucose permease domain IIB"/>
    <property type="match status" value="1"/>
</dbReference>
<comment type="function">
    <text evidence="16">The phosphoenolpyruvate-dependent sugar phosphotransferase system (sugar PTS), a major carbohydrate active transport system, catalyzes the phosphorylation of incoming sugar substrates concomitantly with their translocation across the cell membrane. The enzyme II complex composed of PtsG and Crr is involved in glucose transport.</text>
</comment>
<dbReference type="PATRIC" id="fig|1005090.4.peg.351"/>
<feature type="transmembrane region" description="Helical" evidence="19">
    <location>
        <begin position="354"/>
        <end position="376"/>
    </location>
</feature>
<dbReference type="GO" id="GO:0008982">
    <property type="term" value="F:protein-N(PI)-phosphohistidine-sugar phosphotransferase activity"/>
    <property type="evidence" value="ECO:0007669"/>
    <property type="project" value="InterPro"/>
</dbReference>
<evidence type="ECO:0000256" key="8">
    <source>
        <dbReference type="ARBA" id="ARBA00022597"/>
    </source>
</evidence>
<dbReference type="eggNOG" id="COG1263">
    <property type="taxonomic scope" value="Bacteria"/>
</dbReference>
<evidence type="ECO:0000259" key="21">
    <source>
        <dbReference type="PROSITE" id="PS51103"/>
    </source>
</evidence>
<evidence type="ECO:0000256" key="5">
    <source>
        <dbReference type="ARBA" id="ARBA00022475"/>
    </source>
</evidence>
<dbReference type="NCBIfam" id="NF008301">
    <property type="entry name" value="PRK11089.1"/>
    <property type="match status" value="1"/>
</dbReference>
<evidence type="ECO:0000256" key="13">
    <source>
        <dbReference type="ARBA" id="ARBA00022989"/>
    </source>
</evidence>
<evidence type="ECO:0000256" key="15">
    <source>
        <dbReference type="ARBA" id="ARBA00032303"/>
    </source>
</evidence>
<feature type="transmembrane region" description="Helical" evidence="19">
    <location>
        <begin position="20"/>
        <end position="40"/>
    </location>
</feature>
<evidence type="ECO:0000256" key="19">
    <source>
        <dbReference type="SAM" id="Phobius"/>
    </source>
</evidence>
<organism evidence="22 23">
    <name type="scientific">Buchnera aphidicola str. Ak</name>
    <name type="common">Acyrthosiphon kondoi</name>
    <dbReference type="NCBI Taxonomy" id="1005090"/>
    <lineage>
        <taxon>Bacteria</taxon>
        <taxon>Pseudomonadati</taxon>
        <taxon>Pseudomonadota</taxon>
        <taxon>Gammaproteobacteria</taxon>
        <taxon>Enterobacterales</taxon>
        <taxon>Erwiniaceae</taxon>
        <taxon>Buchnera</taxon>
    </lineage>
</organism>
<proteinExistence type="predicted"/>
<comment type="catalytic activity">
    <reaction evidence="17">
        <text>N(pros)-phospho-L-histidyl-[protein] + D-glucose(out) = D-glucose 6-phosphate(in) + L-histidyl-[protein]</text>
        <dbReference type="Rhea" id="RHEA:33367"/>
        <dbReference type="Rhea" id="RHEA-COMP:9745"/>
        <dbReference type="Rhea" id="RHEA-COMP:9746"/>
        <dbReference type="ChEBI" id="CHEBI:4167"/>
        <dbReference type="ChEBI" id="CHEBI:29979"/>
        <dbReference type="ChEBI" id="CHEBI:61548"/>
        <dbReference type="ChEBI" id="CHEBI:64837"/>
        <dbReference type="EC" id="2.7.1.199"/>
    </reaction>
</comment>
<dbReference type="InterPro" id="IPR013013">
    <property type="entry name" value="PTS_EIIC_1"/>
</dbReference>
<reference evidence="22 23" key="1">
    <citation type="journal article" date="2011" name="PLoS Genet.">
        <title>Sequence conservation and functional constraint on intergenic spacers in reduced genomes of the obligate symbiont buchnera.</title>
        <authorList>
            <person name="Degnan P.H."/>
            <person name="Ochman H."/>
            <person name="Moran N.A."/>
        </authorList>
    </citation>
    <scope>NUCLEOTIDE SEQUENCE [LARGE SCALE GENOMIC DNA]</scope>
    <source>
        <strain evidence="22 23">Ak</strain>
    </source>
</reference>
<keyword evidence="5" id="KW-1003">Cell membrane</keyword>
<dbReference type="OrthoDB" id="7571469at2"/>
<keyword evidence="9" id="KW-0808">Transferase</keyword>
<feature type="transmembrane region" description="Helical" evidence="19">
    <location>
        <begin position="52"/>
        <end position="71"/>
    </location>
</feature>
<dbReference type="Proteomes" id="UP000001269">
    <property type="component" value="Chromosome"/>
</dbReference>
<evidence type="ECO:0000313" key="23">
    <source>
        <dbReference type="Proteomes" id="UP000001269"/>
    </source>
</evidence>
<keyword evidence="13 19" id="KW-1133">Transmembrane helix</keyword>
<comment type="subcellular location">
    <subcellularLocation>
        <location evidence="1">Cell membrane</location>
        <topology evidence="1">Multi-pass membrane protein</topology>
    </subcellularLocation>
</comment>
<keyword evidence="4" id="KW-0813">Transport</keyword>
<feature type="transmembrane region" description="Helical" evidence="19">
    <location>
        <begin position="152"/>
        <end position="172"/>
    </location>
</feature>